<gene>
    <name evidence="1" type="ORF">FUAX_44620</name>
</gene>
<keyword evidence="1" id="KW-0614">Plasmid</keyword>
<dbReference type="AlphaFoldDB" id="A0AAU9DHJ4"/>
<protein>
    <submittedName>
        <fullName evidence="1">Uncharacterized protein</fullName>
    </submittedName>
</protein>
<accession>A0AAU9DHJ4</accession>
<dbReference type="KEGG" id="fax:FUAX_44620"/>
<reference evidence="1 2" key="1">
    <citation type="submission" date="2021-12" db="EMBL/GenBank/DDBJ databases">
        <title>Genome sequencing of bacteria with rrn-lacking chromosome and rrn-plasmid.</title>
        <authorList>
            <person name="Anda M."/>
            <person name="Iwasaki W."/>
        </authorList>
    </citation>
    <scope>NUCLEOTIDE SEQUENCE [LARGE SCALE GENOMIC DNA]</scope>
    <source>
        <strain evidence="1 2">DSM 100852</strain>
        <plasmid evidence="1 2">pFA2</plasmid>
    </source>
</reference>
<proteinExistence type="predicted"/>
<geneLocation type="plasmid" evidence="1 2">
    <name>pFA2</name>
</geneLocation>
<organism evidence="1 2">
    <name type="scientific">Fulvitalea axinellae</name>
    <dbReference type="NCBI Taxonomy" id="1182444"/>
    <lineage>
        <taxon>Bacteria</taxon>
        <taxon>Pseudomonadati</taxon>
        <taxon>Bacteroidota</taxon>
        <taxon>Cytophagia</taxon>
        <taxon>Cytophagales</taxon>
        <taxon>Persicobacteraceae</taxon>
        <taxon>Fulvitalea</taxon>
    </lineage>
</organism>
<evidence type="ECO:0000313" key="2">
    <source>
        <dbReference type="Proteomes" id="UP001348817"/>
    </source>
</evidence>
<name>A0AAU9DHJ4_9BACT</name>
<evidence type="ECO:0000313" key="1">
    <source>
        <dbReference type="EMBL" id="BDD12030.1"/>
    </source>
</evidence>
<keyword evidence="2" id="KW-1185">Reference proteome</keyword>
<dbReference type="Proteomes" id="UP001348817">
    <property type="component" value="Plasmid pFA2"/>
</dbReference>
<sequence>MAYCYSVEHHGVWIWGQSTKLFSQLAELKRIETHLSEEYVSGTLPKSKKNI</sequence>
<dbReference type="EMBL" id="AP025316">
    <property type="protein sequence ID" value="BDD12030.1"/>
    <property type="molecule type" value="Genomic_DNA"/>
</dbReference>